<dbReference type="PANTHER" id="PTHR33236">
    <property type="entry name" value="INTRAFLAGELLAR TRANSPORT PROTEIN 122 FAMILY PROTEIN-RELATED"/>
    <property type="match status" value="1"/>
</dbReference>
<organism evidence="4 5">
    <name type="scientific">Oedothorax gibbosus</name>
    <dbReference type="NCBI Taxonomy" id="931172"/>
    <lineage>
        <taxon>Eukaryota</taxon>
        <taxon>Metazoa</taxon>
        <taxon>Ecdysozoa</taxon>
        <taxon>Arthropoda</taxon>
        <taxon>Chelicerata</taxon>
        <taxon>Arachnida</taxon>
        <taxon>Araneae</taxon>
        <taxon>Araneomorphae</taxon>
        <taxon>Entelegynae</taxon>
        <taxon>Araneoidea</taxon>
        <taxon>Linyphiidae</taxon>
        <taxon>Erigoninae</taxon>
        <taxon>Oedothorax</taxon>
    </lineage>
</organism>
<name>A0AAV6UIE3_9ARAC</name>
<evidence type="ECO:0000259" key="3">
    <source>
        <dbReference type="PROSITE" id="PS01180"/>
    </source>
</evidence>
<dbReference type="InterPro" id="IPR000859">
    <property type="entry name" value="CUB_dom"/>
</dbReference>
<comment type="caution">
    <text evidence="4">The sequence shown here is derived from an EMBL/GenBank/DDBJ whole genome shotgun (WGS) entry which is preliminary data.</text>
</comment>
<reference evidence="4 5" key="1">
    <citation type="journal article" date="2022" name="Nat. Ecol. Evol.">
        <title>A masculinizing supergene underlies an exaggerated male reproductive morph in a spider.</title>
        <authorList>
            <person name="Hendrickx F."/>
            <person name="De Corte Z."/>
            <person name="Sonet G."/>
            <person name="Van Belleghem S.M."/>
            <person name="Kostlbacher S."/>
            <person name="Vangestel C."/>
        </authorList>
    </citation>
    <scope>NUCLEOTIDE SEQUENCE [LARGE SCALE GENOMIC DNA]</scope>
    <source>
        <strain evidence="4">W744_W776</strain>
    </source>
</reference>
<protein>
    <recommendedName>
        <fullName evidence="3">CUB domain-containing protein</fullName>
    </recommendedName>
</protein>
<dbReference type="Gene3D" id="2.60.120.290">
    <property type="entry name" value="Spermadhesin, CUB domain"/>
    <property type="match status" value="2"/>
</dbReference>
<comment type="caution">
    <text evidence="2">Lacks conserved residue(s) required for the propagation of feature annotation.</text>
</comment>
<evidence type="ECO:0000256" key="1">
    <source>
        <dbReference type="ARBA" id="ARBA00023157"/>
    </source>
</evidence>
<evidence type="ECO:0000313" key="4">
    <source>
        <dbReference type="EMBL" id="KAG8183563.1"/>
    </source>
</evidence>
<evidence type="ECO:0000313" key="5">
    <source>
        <dbReference type="Proteomes" id="UP000827092"/>
    </source>
</evidence>
<feature type="domain" description="CUB" evidence="3">
    <location>
        <begin position="7"/>
        <end position="123"/>
    </location>
</feature>
<dbReference type="PANTHER" id="PTHR33236:SF11">
    <property type="entry name" value="CUB DOMAIN-CONTAINING PROTEIN"/>
    <property type="match status" value="1"/>
</dbReference>
<keyword evidence="1" id="KW-1015">Disulfide bond</keyword>
<dbReference type="Pfam" id="PF00431">
    <property type="entry name" value="CUB"/>
    <property type="match status" value="1"/>
</dbReference>
<dbReference type="Pfam" id="PF26080">
    <property type="entry name" value="CUB_animal"/>
    <property type="match status" value="1"/>
</dbReference>
<keyword evidence="5" id="KW-1185">Reference proteome</keyword>
<dbReference type="PROSITE" id="PS01180">
    <property type="entry name" value="CUB"/>
    <property type="match status" value="1"/>
</dbReference>
<sequence>MKIDLQCGSSTAEVVSYFRSPGFPAPYEDEGTCKVRVSKKSEAICQIRLDFLTFDLARPVEGNCSQDMLVVTGQNENNLIPKICGLNDGQHYYVDVEDSGAISLHVNMVGIYGRRFNIKVTQVGCIGRDAAPPHCLQYYRGTRGSFKSFNYDEAGILGQGYPNNLDYLICLRKEPGFCSVTYQLSADGRIVAPFAVGSLPSGAVGAGGLTGPVAAECHDDYVLFAGIRVCSGRVAPSGTANRPVREPNSTSPYVLTDSTPGPFLVRFVSNGIRNARGFHLTYRQNPCK</sequence>
<dbReference type="Proteomes" id="UP000827092">
    <property type="component" value="Unassembled WGS sequence"/>
</dbReference>
<gene>
    <name evidence="4" type="ORF">JTE90_025123</name>
</gene>
<dbReference type="SUPFAM" id="SSF49854">
    <property type="entry name" value="Spermadhesin, CUB domain"/>
    <property type="match status" value="1"/>
</dbReference>
<dbReference type="InterPro" id="IPR058698">
    <property type="entry name" value="CUB_metazoa"/>
</dbReference>
<dbReference type="AlphaFoldDB" id="A0AAV6UIE3"/>
<dbReference type="EMBL" id="JAFNEN010000413">
    <property type="protein sequence ID" value="KAG8183563.1"/>
    <property type="molecule type" value="Genomic_DNA"/>
</dbReference>
<accession>A0AAV6UIE3</accession>
<dbReference type="InterPro" id="IPR035914">
    <property type="entry name" value="Sperma_CUB_dom_sf"/>
</dbReference>
<proteinExistence type="predicted"/>
<evidence type="ECO:0000256" key="2">
    <source>
        <dbReference type="PROSITE-ProRule" id="PRU00059"/>
    </source>
</evidence>